<dbReference type="Proteomes" id="UP000813463">
    <property type="component" value="Chromosome 2"/>
</dbReference>
<evidence type="ECO:0000313" key="2">
    <source>
        <dbReference type="Proteomes" id="UP000813463"/>
    </source>
</evidence>
<proteinExistence type="predicted"/>
<organism evidence="2 3">
    <name type="scientific">Spinacia oleracea</name>
    <name type="common">Spinach</name>
    <dbReference type="NCBI Taxonomy" id="3562"/>
    <lineage>
        <taxon>Eukaryota</taxon>
        <taxon>Viridiplantae</taxon>
        <taxon>Streptophyta</taxon>
        <taxon>Embryophyta</taxon>
        <taxon>Tracheophyta</taxon>
        <taxon>Spermatophyta</taxon>
        <taxon>Magnoliopsida</taxon>
        <taxon>eudicotyledons</taxon>
        <taxon>Gunneridae</taxon>
        <taxon>Pentapetalae</taxon>
        <taxon>Caryophyllales</taxon>
        <taxon>Chenopodiaceae</taxon>
        <taxon>Chenopodioideae</taxon>
        <taxon>Anserineae</taxon>
        <taxon>Spinacia</taxon>
    </lineage>
</organism>
<keyword evidence="2" id="KW-1185">Reference proteome</keyword>
<evidence type="ECO:0000313" key="3">
    <source>
        <dbReference type="RefSeq" id="XP_056692105.1"/>
    </source>
</evidence>
<reference evidence="2" key="1">
    <citation type="journal article" date="2021" name="Nat. Commun.">
        <title>Genomic analyses provide insights into spinach domestication and the genetic basis of agronomic traits.</title>
        <authorList>
            <person name="Cai X."/>
            <person name="Sun X."/>
            <person name="Xu C."/>
            <person name="Sun H."/>
            <person name="Wang X."/>
            <person name="Ge C."/>
            <person name="Zhang Z."/>
            <person name="Wang Q."/>
            <person name="Fei Z."/>
            <person name="Jiao C."/>
            <person name="Wang Q."/>
        </authorList>
    </citation>
    <scope>NUCLEOTIDE SEQUENCE [LARGE SCALE GENOMIC DNA]</scope>
    <source>
        <strain evidence="2">cv. Varoflay</strain>
    </source>
</reference>
<sequence>MKKALSVAGKSNSGGILENTAGEGGKRAKQGKHEGRREGGRERGGWAGLGFAGNFDGDGDGEGWFAGVLGAEVGWRDDEGGWRWWWLWEVVRKRGNETGEARREEGAGEGGGACDGVVGRRWSGWLGMLRQVVDDGGENGGGNGGGCGGGRRWLVGLNHRKTRIEIEIEIVFGLLLKFHLNF</sequence>
<protein>
    <submittedName>
        <fullName evidence="3">Glycine-rich protein DOT1-like</fullName>
    </submittedName>
</protein>
<accession>A0ABM3R904</accession>
<name>A0ABM3R904_SPIOL</name>
<dbReference type="GeneID" id="130467582"/>
<evidence type="ECO:0000256" key="1">
    <source>
        <dbReference type="SAM" id="MobiDB-lite"/>
    </source>
</evidence>
<feature type="compositionally biased region" description="Basic and acidic residues" evidence="1">
    <location>
        <begin position="31"/>
        <end position="44"/>
    </location>
</feature>
<feature type="region of interest" description="Disordered" evidence="1">
    <location>
        <begin position="1"/>
        <end position="44"/>
    </location>
</feature>
<gene>
    <name evidence="3" type="primary">LOC130467582</name>
</gene>
<dbReference type="RefSeq" id="XP_056692105.1">
    <property type="nucleotide sequence ID" value="XM_056836127.1"/>
</dbReference>
<reference evidence="3" key="2">
    <citation type="submission" date="2025-08" db="UniProtKB">
        <authorList>
            <consortium name="RefSeq"/>
        </authorList>
    </citation>
    <scope>IDENTIFICATION</scope>
    <source>
        <tissue evidence="3">Leaf</tissue>
    </source>
</reference>